<proteinExistence type="predicted"/>
<dbReference type="AlphaFoldDB" id="A4TY17"/>
<gene>
    <name evidence="2" type="ORF">MGR_1604</name>
</gene>
<accession>A4TY17</accession>
<evidence type="ECO:0000313" key="2">
    <source>
        <dbReference type="EMBL" id="CAM75524.1"/>
    </source>
</evidence>
<feature type="region of interest" description="Disordered" evidence="1">
    <location>
        <begin position="20"/>
        <end position="45"/>
    </location>
</feature>
<evidence type="ECO:0000256" key="1">
    <source>
        <dbReference type="SAM" id="MobiDB-lite"/>
    </source>
</evidence>
<dbReference type="RefSeq" id="WP_024080867.1">
    <property type="nucleotide sequence ID" value="NZ_CP027527.1"/>
</dbReference>
<name>A4TY17_9PROT</name>
<feature type="compositionally biased region" description="Low complexity" evidence="1">
    <location>
        <begin position="25"/>
        <end position="40"/>
    </location>
</feature>
<organism evidence="2">
    <name type="scientific">Magnetospirillum gryphiswaldense</name>
    <dbReference type="NCBI Taxonomy" id="55518"/>
    <lineage>
        <taxon>Bacteria</taxon>
        <taxon>Pseudomonadati</taxon>
        <taxon>Pseudomonadota</taxon>
        <taxon>Alphaproteobacteria</taxon>
        <taxon>Rhodospirillales</taxon>
        <taxon>Rhodospirillaceae</taxon>
        <taxon>Magnetospirillum</taxon>
    </lineage>
</organism>
<reference evidence="2" key="1">
    <citation type="journal article" date="2007" name="J. Bacteriol.">
        <title>Comparative genome analysis of four magnetotactic bacteria reveals a complex set of group-specific genes implicated in magnetosome biomineralization and function.</title>
        <authorList>
            <person name="Richter M."/>
            <person name="Kube M."/>
            <person name="Bazylinski D.A."/>
            <person name="Lombardot T."/>
            <person name="Gloeckner F.O."/>
            <person name="Reinhardt R."/>
            <person name="Schueler D."/>
        </authorList>
    </citation>
    <scope>NUCLEOTIDE SEQUENCE</scope>
    <source>
        <strain evidence="2">MSR-1</strain>
    </source>
</reference>
<protein>
    <submittedName>
        <fullName evidence="2">Uncharacterized protein</fullName>
    </submittedName>
</protein>
<sequence>MFGFFKNKFEKDAQAAIERRAQQMAPKAAAKVAKPAPASSSRDDDIARMQAQVGQFVTPERQALIQNALKVQRAKRQILDQLDDESRAKLVAMAITALMREDGPPDSNKKK</sequence>
<dbReference type="EMBL" id="CU459003">
    <property type="protein sequence ID" value="CAM75524.1"/>
    <property type="molecule type" value="Genomic_DNA"/>
</dbReference>